<gene>
    <name evidence="5" type="ORF">CRM22_000176</name>
</gene>
<dbReference type="PANTHER" id="PTHR47966">
    <property type="entry name" value="BETA-SITE APP-CLEAVING ENZYME, ISOFORM A-RELATED"/>
    <property type="match status" value="1"/>
</dbReference>
<dbReference type="PROSITE" id="PS51767">
    <property type="entry name" value="PEPTIDASE_A1"/>
    <property type="match status" value="1"/>
</dbReference>
<keyword evidence="6" id="KW-1185">Reference proteome</keyword>
<accession>A0A4S2MG78</accession>
<dbReference type="GO" id="GO:0004190">
    <property type="term" value="F:aspartic-type endopeptidase activity"/>
    <property type="evidence" value="ECO:0007669"/>
    <property type="project" value="InterPro"/>
</dbReference>
<dbReference type="AlphaFoldDB" id="A0A4S2MG78"/>
<dbReference type="OrthoDB" id="2747330at2759"/>
<feature type="signal peptide" evidence="3">
    <location>
        <begin position="1"/>
        <end position="17"/>
    </location>
</feature>
<comment type="caution">
    <text evidence="5">The sequence shown here is derived from an EMBL/GenBank/DDBJ whole genome shotgun (WGS) entry which is preliminary data.</text>
</comment>
<proteinExistence type="inferred from homology"/>
<dbReference type="Gene3D" id="2.40.70.10">
    <property type="entry name" value="Acid Proteases"/>
    <property type="match status" value="2"/>
</dbReference>
<keyword evidence="3" id="KW-0732">Signal</keyword>
<keyword evidence="2" id="KW-1015">Disulfide bond</keyword>
<evidence type="ECO:0000259" key="4">
    <source>
        <dbReference type="PROSITE" id="PS51767"/>
    </source>
</evidence>
<dbReference type="InterPro" id="IPR001461">
    <property type="entry name" value="Aspartic_peptidase_A1"/>
</dbReference>
<dbReference type="PRINTS" id="PR00792">
    <property type="entry name" value="PEPSIN"/>
</dbReference>
<dbReference type="GO" id="GO:0006508">
    <property type="term" value="P:proteolysis"/>
    <property type="evidence" value="ECO:0007669"/>
    <property type="project" value="InterPro"/>
</dbReference>
<dbReference type="Proteomes" id="UP000308267">
    <property type="component" value="Unassembled WGS sequence"/>
</dbReference>
<evidence type="ECO:0000313" key="6">
    <source>
        <dbReference type="Proteomes" id="UP000308267"/>
    </source>
</evidence>
<dbReference type="SUPFAM" id="SSF50630">
    <property type="entry name" value="Acid proteases"/>
    <property type="match status" value="1"/>
</dbReference>
<sequence length="321" mass="36298">MLSIFILYILIHQTVSGSVVPSDHQAQHVIVRRNNPIFFTVPLHYRRYNLYLAQVGFGTDPQTFLLLPDSGSSAIWVASKGSPHEESGFDKVYDAELSSTHKTTGIDFSEEYTKGKVGGLLSKDNLLIGGMLLPDVLFGETIHSESWGNKEPFQGIIGLQHTSDNSKFPQTFLDTLLANRMIDRPVFSLNYCRIMFGDEILCLDCRVVVDSGHSLNSAPEAQTRLINRQFLFAREDEGLFYLNCANKRKGRPITLVFSEDAQFALDDYFLEADYGAHSVCFSAYTFHKAHDFWVFGVDILQYFSTVFDAEKKRIGFAKREC</sequence>
<dbReference type="Pfam" id="PF00026">
    <property type="entry name" value="Asp"/>
    <property type="match status" value="2"/>
</dbReference>
<reference evidence="5 6" key="1">
    <citation type="journal article" date="2019" name="BMC Genomics">
        <title>New insights from Opisthorchis felineus genome: update on genomics of the epidemiologically important liver flukes.</title>
        <authorList>
            <person name="Ershov N.I."/>
            <person name="Mordvinov V.A."/>
            <person name="Prokhortchouk E.B."/>
            <person name="Pakharukova M.Y."/>
            <person name="Gunbin K.V."/>
            <person name="Ustyantsev K."/>
            <person name="Genaev M.A."/>
            <person name="Blinov A.G."/>
            <person name="Mazur A."/>
            <person name="Boulygina E."/>
            <person name="Tsygankova S."/>
            <person name="Khrameeva E."/>
            <person name="Chekanov N."/>
            <person name="Fan G."/>
            <person name="Xiao A."/>
            <person name="Zhang H."/>
            <person name="Xu X."/>
            <person name="Yang H."/>
            <person name="Solovyev V."/>
            <person name="Lee S.M."/>
            <person name="Liu X."/>
            <person name="Afonnikov D.A."/>
            <person name="Skryabin K.G."/>
        </authorList>
    </citation>
    <scope>NUCLEOTIDE SEQUENCE [LARGE SCALE GENOMIC DNA]</scope>
    <source>
        <strain evidence="5">AK-0245</strain>
        <tissue evidence="5">Whole organism</tissue>
    </source>
</reference>
<dbReference type="EMBL" id="SJOL01000318">
    <property type="protein sequence ID" value="TGZ75806.1"/>
    <property type="molecule type" value="Genomic_DNA"/>
</dbReference>
<protein>
    <recommendedName>
        <fullName evidence="4">Peptidase A1 domain-containing protein</fullName>
    </recommendedName>
</protein>
<organism evidence="5 6">
    <name type="scientific">Opisthorchis felineus</name>
    <dbReference type="NCBI Taxonomy" id="147828"/>
    <lineage>
        <taxon>Eukaryota</taxon>
        <taxon>Metazoa</taxon>
        <taxon>Spiralia</taxon>
        <taxon>Lophotrochozoa</taxon>
        <taxon>Platyhelminthes</taxon>
        <taxon>Trematoda</taxon>
        <taxon>Digenea</taxon>
        <taxon>Opisthorchiida</taxon>
        <taxon>Opisthorchiata</taxon>
        <taxon>Opisthorchiidae</taxon>
        <taxon>Opisthorchis</taxon>
    </lineage>
</organism>
<evidence type="ECO:0000256" key="3">
    <source>
        <dbReference type="SAM" id="SignalP"/>
    </source>
</evidence>
<feature type="disulfide bond" evidence="2">
    <location>
        <begin position="244"/>
        <end position="280"/>
    </location>
</feature>
<dbReference type="CDD" id="cd05471">
    <property type="entry name" value="pepsin_like"/>
    <property type="match status" value="1"/>
</dbReference>
<dbReference type="InterPro" id="IPR021109">
    <property type="entry name" value="Peptidase_aspartic_dom_sf"/>
</dbReference>
<evidence type="ECO:0000256" key="2">
    <source>
        <dbReference type="PIRSR" id="PIRSR601461-2"/>
    </source>
</evidence>
<name>A0A4S2MG78_OPIFE</name>
<evidence type="ECO:0000256" key="1">
    <source>
        <dbReference type="ARBA" id="ARBA00007447"/>
    </source>
</evidence>
<dbReference type="InterPro" id="IPR033121">
    <property type="entry name" value="PEPTIDASE_A1"/>
</dbReference>
<evidence type="ECO:0000313" key="5">
    <source>
        <dbReference type="EMBL" id="TGZ75806.1"/>
    </source>
</evidence>
<dbReference type="InterPro" id="IPR034164">
    <property type="entry name" value="Pepsin-like_dom"/>
</dbReference>
<feature type="domain" description="Peptidase A1" evidence="4">
    <location>
        <begin position="51"/>
        <end position="189"/>
    </location>
</feature>
<dbReference type="PANTHER" id="PTHR47966:SF51">
    <property type="entry name" value="BETA-SITE APP-CLEAVING ENZYME, ISOFORM A-RELATED"/>
    <property type="match status" value="1"/>
</dbReference>
<feature type="chain" id="PRO_5020602084" description="Peptidase A1 domain-containing protein" evidence="3">
    <location>
        <begin position="18"/>
        <end position="321"/>
    </location>
</feature>
<comment type="similarity">
    <text evidence="1">Belongs to the peptidase A1 family.</text>
</comment>